<comment type="caution">
    <text evidence="1">The sequence shown here is derived from an EMBL/GenBank/DDBJ whole genome shotgun (WGS) entry which is preliminary data.</text>
</comment>
<reference evidence="1 2" key="1">
    <citation type="submission" date="2018-08" db="EMBL/GenBank/DDBJ databases">
        <title>Genomic Encyclopedia of Archaeal and Bacterial Type Strains, Phase II (KMG-II): from individual species to whole genera.</title>
        <authorList>
            <person name="Goeker M."/>
        </authorList>
    </citation>
    <scope>NUCLEOTIDE SEQUENCE [LARGE SCALE GENOMIC DNA]</scope>
    <source>
        <strain evidence="1 2">DSM 17099</strain>
    </source>
</reference>
<proteinExistence type="predicted"/>
<dbReference type="EMBL" id="QTUJ01000005">
    <property type="protein sequence ID" value="REF66731.1"/>
    <property type="molecule type" value="Genomic_DNA"/>
</dbReference>
<name>A0A3D9XAR2_PARVE</name>
<gene>
    <name evidence="1" type="ORF">BDD41_4986</name>
</gene>
<dbReference type="AlphaFoldDB" id="A0A3D9XAR2"/>
<dbReference type="RefSeq" id="WP_116223322.1">
    <property type="nucleotide sequence ID" value="NZ_CP038196.1"/>
</dbReference>
<evidence type="ECO:0000313" key="1">
    <source>
        <dbReference type="EMBL" id="REF66731.1"/>
    </source>
</evidence>
<accession>A0A3D9XAR2</accession>
<dbReference type="Proteomes" id="UP000256941">
    <property type="component" value="Unassembled WGS sequence"/>
</dbReference>
<organism evidence="1 2">
    <name type="scientific">Paracoccus versutus</name>
    <name type="common">Thiobacillus versutus</name>
    <dbReference type="NCBI Taxonomy" id="34007"/>
    <lineage>
        <taxon>Bacteria</taxon>
        <taxon>Pseudomonadati</taxon>
        <taxon>Pseudomonadota</taxon>
        <taxon>Alphaproteobacteria</taxon>
        <taxon>Rhodobacterales</taxon>
        <taxon>Paracoccaceae</taxon>
        <taxon>Paracoccus</taxon>
    </lineage>
</organism>
<sequence>MTNRSTPSIDAGSPDYWKDRQRAFRLIREAELALQRHDEAPQYLHGGFDENDDVIAIENLAPEDDVIAAVRAIEADPTAVSILAAQGRTRIGWCRVDAVVRRLIGS</sequence>
<evidence type="ECO:0000313" key="2">
    <source>
        <dbReference type="Proteomes" id="UP000256941"/>
    </source>
</evidence>
<protein>
    <submittedName>
        <fullName evidence="1">Uncharacterized protein</fullName>
    </submittedName>
</protein>